<keyword evidence="3" id="KW-1185">Reference proteome</keyword>
<dbReference type="Proteomes" id="UP001445472">
    <property type="component" value="Unassembled WGS sequence"/>
</dbReference>
<dbReference type="PRINTS" id="PR01713">
    <property type="entry name" value="NUCEPIMERASE"/>
</dbReference>
<reference evidence="2 3" key="1">
    <citation type="submission" date="2024-06" db="EMBL/GenBank/DDBJ databases">
        <title>The Natural Products Discovery Center: Release of the First 8490 Sequenced Strains for Exploring Actinobacteria Biosynthetic Diversity.</title>
        <authorList>
            <person name="Kalkreuter E."/>
            <person name="Kautsar S.A."/>
            <person name="Yang D."/>
            <person name="Bader C.D."/>
            <person name="Teijaro C.N."/>
            <person name="Fluegel L."/>
            <person name="Davis C.M."/>
            <person name="Simpson J.R."/>
            <person name="Lauterbach L."/>
            <person name="Steele A.D."/>
            <person name="Gui C."/>
            <person name="Meng S."/>
            <person name="Li G."/>
            <person name="Viehrig K."/>
            <person name="Ye F."/>
            <person name="Su P."/>
            <person name="Kiefer A.F."/>
            <person name="Nichols A."/>
            <person name="Cepeda A.J."/>
            <person name="Yan W."/>
            <person name="Fan B."/>
            <person name="Jiang Y."/>
            <person name="Adhikari A."/>
            <person name="Zheng C.-J."/>
            <person name="Schuster L."/>
            <person name="Cowan T.M."/>
            <person name="Smanski M.J."/>
            <person name="Chevrette M.G."/>
            <person name="De Carvalho L.P.S."/>
            <person name="Shen B."/>
        </authorList>
    </citation>
    <scope>NUCLEOTIDE SEQUENCE [LARGE SCALE GENOMIC DNA]</scope>
    <source>
        <strain evidence="2 3">NPDC000837</strain>
    </source>
</reference>
<protein>
    <submittedName>
        <fullName evidence="2">NAD-dependent epimerase/dehydratase family protein</fullName>
    </submittedName>
</protein>
<organism evidence="2 3">
    <name type="scientific">Streptomyces xantholiticus</name>
    <dbReference type="NCBI Taxonomy" id="68285"/>
    <lineage>
        <taxon>Bacteria</taxon>
        <taxon>Bacillati</taxon>
        <taxon>Actinomycetota</taxon>
        <taxon>Actinomycetes</taxon>
        <taxon>Kitasatosporales</taxon>
        <taxon>Streptomycetaceae</taxon>
        <taxon>Streptomyces</taxon>
    </lineage>
</organism>
<dbReference type="InterPro" id="IPR036291">
    <property type="entry name" value="NAD(P)-bd_dom_sf"/>
</dbReference>
<dbReference type="InterPro" id="IPR001509">
    <property type="entry name" value="Epimerase_deHydtase"/>
</dbReference>
<dbReference type="InterPro" id="IPR050177">
    <property type="entry name" value="Lipid_A_modif_metabolic_enz"/>
</dbReference>
<name>A0ABV1UU67_9ACTN</name>
<dbReference type="EMBL" id="JBEPBX010000009">
    <property type="protein sequence ID" value="MER6614232.1"/>
    <property type="molecule type" value="Genomic_DNA"/>
</dbReference>
<dbReference type="SUPFAM" id="SSF51735">
    <property type="entry name" value="NAD(P)-binding Rossmann-fold domains"/>
    <property type="match status" value="1"/>
</dbReference>
<evidence type="ECO:0000313" key="2">
    <source>
        <dbReference type="EMBL" id="MER6614232.1"/>
    </source>
</evidence>
<proteinExistence type="predicted"/>
<feature type="domain" description="NAD-dependent epimerase/dehydratase" evidence="1">
    <location>
        <begin position="11"/>
        <end position="248"/>
    </location>
</feature>
<comment type="caution">
    <text evidence="2">The sequence shown here is derived from an EMBL/GenBank/DDBJ whole genome shotgun (WGS) entry which is preliminary data.</text>
</comment>
<evidence type="ECO:0000313" key="3">
    <source>
        <dbReference type="Proteomes" id="UP001445472"/>
    </source>
</evidence>
<accession>A0ABV1UU67</accession>
<dbReference type="RefSeq" id="WP_351976122.1">
    <property type="nucleotide sequence ID" value="NZ_JBEPBX010000009.1"/>
</dbReference>
<evidence type="ECO:0000259" key="1">
    <source>
        <dbReference type="Pfam" id="PF01370"/>
    </source>
</evidence>
<dbReference type="PANTHER" id="PTHR43245:SF13">
    <property type="entry name" value="UDP-D-APIOSE_UDP-D-XYLOSE SYNTHASE 2"/>
    <property type="match status" value="1"/>
</dbReference>
<sequence>MSGAPAIEDAVVTGAAGFIGSHVVEALLQRGARVVGVDRRSPREDPEAARNLSKALEHPAFRLVECDLVSDEIKPWADGADTVFHLAGVPGVRPSWGGAFSQYLECNVLATQRLMETCVSLGLRRVVLASSSSVYGDGSGPFREDGLTAPLSPYGVTKLAAERLALAYALAPASPTSVVALRYFTVYGPRQRPDMAIGRMLRAVLTGRPLRLYGDGRQRRDFTYIGDIVAGTVAAATATATAEAVNVGGGNSVSMLDVLRCVAEVTGQEVPIVSDAEQPGDVQVTAADITKARALLGYDPSVSLIEGIKRQWDWLSTHTPTVTRALS</sequence>
<gene>
    <name evidence="2" type="ORF">ABT276_12810</name>
</gene>
<dbReference type="PANTHER" id="PTHR43245">
    <property type="entry name" value="BIFUNCTIONAL POLYMYXIN RESISTANCE PROTEIN ARNA"/>
    <property type="match status" value="1"/>
</dbReference>
<dbReference type="Gene3D" id="3.40.50.720">
    <property type="entry name" value="NAD(P)-binding Rossmann-like Domain"/>
    <property type="match status" value="1"/>
</dbReference>
<dbReference type="Pfam" id="PF01370">
    <property type="entry name" value="Epimerase"/>
    <property type="match status" value="1"/>
</dbReference>